<sequence>MKLEIQPTSHANRNTVLKSRRADRVFANFTITDEHKKEIDFGRPNLSSAT</sequence>
<reference evidence="2" key="1">
    <citation type="submission" date="2023-07" db="EMBL/GenBank/DDBJ databases">
        <title>Sorghum-associated microbial communities from plants grown in Nebraska, USA.</title>
        <authorList>
            <person name="Schachtman D."/>
        </authorList>
    </citation>
    <scope>NUCLEOTIDE SEQUENCE</scope>
    <source>
        <strain evidence="2">DS1061</strain>
    </source>
</reference>
<evidence type="ECO:0000313" key="3">
    <source>
        <dbReference type="Proteomes" id="UP001229486"/>
    </source>
</evidence>
<accession>A0AB73IM14</accession>
<dbReference type="Proteomes" id="UP001229486">
    <property type="component" value="Unassembled WGS sequence"/>
</dbReference>
<proteinExistence type="predicted"/>
<comment type="caution">
    <text evidence="2">The sequence shown here is derived from an EMBL/GenBank/DDBJ whole genome shotgun (WGS) entry which is preliminary data.</text>
</comment>
<evidence type="ECO:0000259" key="1">
    <source>
        <dbReference type="Pfam" id="PF00497"/>
    </source>
</evidence>
<gene>
    <name evidence="2" type="ORF">J2793_006469</name>
</gene>
<name>A0AB73IM14_9BURK</name>
<dbReference type="EMBL" id="JAURTK010000014">
    <property type="protein sequence ID" value="MDP9650994.1"/>
    <property type="molecule type" value="Genomic_DNA"/>
</dbReference>
<evidence type="ECO:0000313" key="2">
    <source>
        <dbReference type="EMBL" id="MDP9650994.1"/>
    </source>
</evidence>
<organism evidence="2 3">
    <name type="scientific">Paraburkholderia caledonica</name>
    <dbReference type="NCBI Taxonomy" id="134536"/>
    <lineage>
        <taxon>Bacteria</taxon>
        <taxon>Pseudomonadati</taxon>
        <taxon>Pseudomonadota</taxon>
        <taxon>Betaproteobacteria</taxon>
        <taxon>Burkholderiales</taxon>
        <taxon>Burkholderiaceae</taxon>
        <taxon>Paraburkholderia</taxon>
    </lineage>
</organism>
<dbReference type="SUPFAM" id="SSF53850">
    <property type="entry name" value="Periplasmic binding protein-like II"/>
    <property type="match status" value="1"/>
</dbReference>
<dbReference type="Gene3D" id="3.40.190.10">
    <property type="entry name" value="Periplasmic binding protein-like II"/>
    <property type="match status" value="1"/>
</dbReference>
<protein>
    <submittedName>
        <fullName evidence="2">ABC-type amino acid transport substrate-binding protein</fullName>
    </submittedName>
</protein>
<dbReference type="AlphaFoldDB" id="A0AB73IM14"/>
<dbReference type="InterPro" id="IPR001638">
    <property type="entry name" value="Solute-binding_3/MltF_N"/>
</dbReference>
<dbReference type="Pfam" id="PF00497">
    <property type="entry name" value="SBP_bac_3"/>
    <property type="match status" value="1"/>
</dbReference>
<feature type="domain" description="Solute-binding protein family 3/N-terminal" evidence="1">
    <location>
        <begin position="1"/>
        <end position="45"/>
    </location>
</feature>
<dbReference type="RefSeq" id="WP_392395716.1">
    <property type="nucleotide sequence ID" value="NZ_JAURTK010000014.1"/>
</dbReference>